<feature type="transmembrane region" description="Helical" evidence="6">
    <location>
        <begin position="157"/>
        <end position="175"/>
    </location>
</feature>
<feature type="transmembrane region" description="Helical" evidence="6">
    <location>
        <begin position="336"/>
        <end position="353"/>
    </location>
</feature>
<dbReference type="PANTHER" id="PTHR43652:SF2">
    <property type="entry name" value="BASIC AMINO ACID ANTIPORTER YFCC-RELATED"/>
    <property type="match status" value="1"/>
</dbReference>
<sequence length="481" mass="51871">MEKKRNRQEDGGGVNGVSISVQSFVTALAMLFALMVLTWAATFFIPGGEFQRVEADGQKQVLPGTYAPVEGGIPFWKWLLSPLLMLGAEGGGTVIAILAFLLVVGGIFHCMDKSGLMYYMLQAIRHKYGNKKYRMLLAVVLFFMSMGSFVGSFEECVPLVPIAVALAVSMGWDALTGLGMSILAVGCGFSAGICNPFTVGIAQQLAGLPMFSGALLRILTFVIIYICLSVFLVRYARKIEAHPEKSLLYGKKAGGQQGLSDFVPQPDKSRGLKRFIGILGAGILLIFASGFLPVLQGVLMPMIAVLFLTAGLSAVRACRMEWGQIGRYFKDGAVSLLPAVLLILMAGSVRYTLTEARILDTILYAVSSFIERMPAGAAALLLYAFVMIMNFFISSGSAKAFLMMPLICPVADFCGISRQLGVLAFAFGDGFSNVFFFTNPVLLISLGLAGVGYGTWIRWSYKIQLVILAATGMILFAATYF</sequence>
<dbReference type="AlphaFoldDB" id="A0A9D2MTR2"/>
<dbReference type="GO" id="GO:0005886">
    <property type="term" value="C:plasma membrane"/>
    <property type="evidence" value="ECO:0007669"/>
    <property type="project" value="UniProtKB-SubCell"/>
</dbReference>
<feature type="transmembrane region" description="Helical" evidence="6">
    <location>
        <begin position="21"/>
        <end position="45"/>
    </location>
</feature>
<keyword evidence="3 6" id="KW-0812">Transmembrane</keyword>
<feature type="transmembrane region" description="Helical" evidence="6">
    <location>
        <begin position="434"/>
        <end position="456"/>
    </location>
</feature>
<comment type="caution">
    <text evidence="7">The sequence shown here is derived from an EMBL/GenBank/DDBJ whole genome shotgun (WGS) entry which is preliminary data.</text>
</comment>
<feature type="transmembrane region" description="Helical" evidence="6">
    <location>
        <begin position="133"/>
        <end position="151"/>
    </location>
</feature>
<organism evidence="7 8">
    <name type="scientific">Candidatus Eisenbergiella merdigallinarum</name>
    <dbReference type="NCBI Taxonomy" id="2838552"/>
    <lineage>
        <taxon>Bacteria</taxon>
        <taxon>Bacillati</taxon>
        <taxon>Bacillota</taxon>
        <taxon>Clostridia</taxon>
        <taxon>Lachnospirales</taxon>
        <taxon>Lachnospiraceae</taxon>
        <taxon>Eisenbergiella</taxon>
    </lineage>
</organism>
<evidence type="ECO:0000256" key="3">
    <source>
        <dbReference type="ARBA" id="ARBA00022692"/>
    </source>
</evidence>
<evidence type="ECO:0000256" key="1">
    <source>
        <dbReference type="ARBA" id="ARBA00004651"/>
    </source>
</evidence>
<dbReference type="PANTHER" id="PTHR43652">
    <property type="entry name" value="BASIC AMINO ACID ANTIPORTER YFCC-RELATED"/>
    <property type="match status" value="1"/>
</dbReference>
<feature type="transmembrane region" description="Helical" evidence="6">
    <location>
        <begin position="463"/>
        <end position="480"/>
    </location>
</feature>
<reference evidence="7" key="1">
    <citation type="journal article" date="2021" name="PeerJ">
        <title>Extensive microbial diversity within the chicken gut microbiome revealed by metagenomics and culture.</title>
        <authorList>
            <person name="Gilroy R."/>
            <person name="Ravi A."/>
            <person name="Getino M."/>
            <person name="Pursley I."/>
            <person name="Horton D.L."/>
            <person name="Alikhan N.F."/>
            <person name="Baker D."/>
            <person name="Gharbi K."/>
            <person name="Hall N."/>
            <person name="Watson M."/>
            <person name="Adriaenssens E.M."/>
            <person name="Foster-Nyarko E."/>
            <person name="Jarju S."/>
            <person name="Secka A."/>
            <person name="Antonio M."/>
            <person name="Oren A."/>
            <person name="Chaudhuri R.R."/>
            <person name="La Ragione R."/>
            <person name="Hildebrand F."/>
            <person name="Pallen M.J."/>
        </authorList>
    </citation>
    <scope>NUCLEOTIDE SEQUENCE</scope>
    <source>
        <strain evidence="7">USAMLcec3-2134</strain>
    </source>
</reference>
<evidence type="ECO:0000256" key="6">
    <source>
        <dbReference type="SAM" id="Phobius"/>
    </source>
</evidence>
<evidence type="ECO:0000256" key="5">
    <source>
        <dbReference type="ARBA" id="ARBA00023136"/>
    </source>
</evidence>
<dbReference type="Pfam" id="PF03606">
    <property type="entry name" value="DcuC"/>
    <property type="match status" value="1"/>
</dbReference>
<feature type="transmembrane region" description="Helical" evidence="6">
    <location>
        <begin position="373"/>
        <end position="393"/>
    </location>
</feature>
<feature type="transmembrane region" description="Helical" evidence="6">
    <location>
        <begin position="90"/>
        <end position="112"/>
    </location>
</feature>
<reference evidence="7" key="2">
    <citation type="submission" date="2021-04" db="EMBL/GenBank/DDBJ databases">
        <authorList>
            <person name="Gilroy R."/>
        </authorList>
    </citation>
    <scope>NUCLEOTIDE SEQUENCE</scope>
    <source>
        <strain evidence="7">USAMLcec3-2134</strain>
    </source>
</reference>
<feature type="transmembrane region" description="Helical" evidence="6">
    <location>
        <begin position="275"/>
        <end position="292"/>
    </location>
</feature>
<evidence type="ECO:0000313" key="7">
    <source>
        <dbReference type="EMBL" id="HJB91932.1"/>
    </source>
</evidence>
<evidence type="ECO:0000256" key="2">
    <source>
        <dbReference type="ARBA" id="ARBA00022475"/>
    </source>
</evidence>
<name>A0A9D2MTR2_9FIRM</name>
<keyword evidence="2" id="KW-1003">Cell membrane</keyword>
<keyword evidence="5 6" id="KW-0472">Membrane</keyword>
<dbReference type="EMBL" id="DWXE01000040">
    <property type="protein sequence ID" value="HJB91932.1"/>
    <property type="molecule type" value="Genomic_DNA"/>
</dbReference>
<dbReference type="InterPro" id="IPR051679">
    <property type="entry name" value="DASS-Related_Transporters"/>
</dbReference>
<protein>
    <recommendedName>
        <fullName evidence="9">YfcC family protein</fullName>
    </recommendedName>
</protein>
<evidence type="ECO:0008006" key="9">
    <source>
        <dbReference type="Google" id="ProtNLM"/>
    </source>
</evidence>
<feature type="transmembrane region" description="Helical" evidence="6">
    <location>
        <begin position="400"/>
        <end position="428"/>
    </location>
</feature>
<accession>A0A9D2MTR2</accession>
<evidence type="ECO:0000313" key="8">
    <source>
        <dbReference type="Proteomes" id="UP000886883"/>
    </source>
</evidence>
<feature type="transmembrane region" description="Helical" evidence="6">
    <location>
        <begin position="214"/>
        <end position="236"/>
    </location>
</feature>
<gene>
    <name evidence="7" type="ORF">H9763_10790</name>
</gene>
<dbReference type="InterPro" id="IPR018385">
    <property type="entry name" value="C4_dicarb_anaerob_car-like"/>
</dbReference>
<evidence type="ECO:0000256" key="4">
    <source>
        <dbReference type="ARBA" id="ARBA00022989"/>
    </source>
</evidence>
<dbReference type="Proteomes" id="UP000886883">
    <property type="component" value="Unassembled WGS sequence"/>
</dbReference>
<feature type="transmembrane region" description="Helical" evidence="6">
    <location>
        <begin position="182"/>
        <end position="202"/>
    </location>
</feature>
<comment type="subcellular location">
    <subcellularLocation>
        <location evidence="1">Cell membrane</location>
        <topology evidence="1">Multi-pass membrane protein</topology>
    </subcellularLocation>
</comment>
<feature type="transmembrane region" description="Helical" evidence="6">
    <location>
        <begin position="298"/>
        <end position="315"/>
    </location>
</feature>
<keyword evidence="4 6" id="KW-1133">Transmembrane helix</keyword>
<proteinExistence type="predicted"/>